<evidence type="ECO:0000259" key="1">
    <source>
        <dbReference type="PROSITE" id="PS50878"/>
    </source>
</evidence>
<dbReference type="Pfam" id="PF00078">
    <property type="entry name" value="RVT_1"/>
    <property type="match status" value="1"/>
</dbReference>
<organism evidence="2 3">
    <name type="scientific">Dipteronia sinensis</name>
    <dbReference type="NCBI Taxonomy" id="43782"/>
    <lineage>
        <taxon>Eukaryota</taxon>
        <taxon>Viridiplantae</taxon>
        <taxon>Streptophyta</taxon>
        <taxon>Embryophyta</taxon>
        <taxon>Tracheophyta</taxon>
        <taxon>Spermatophyta</taxon>
        <taxon>Magnoliopsida</taxon>
        <taxon>eudicotyledons</taxon>
        <taxon>Gunneridae</taxon>
        <taxon>Pentapetalae</taxon>
        <taxon>rosids</taxon>
        <taxon>malvids</taxon>
        <taxon>Sapindales</taxon>
        <taxon>Sapindaceae</taxon>
        <taxon>Hippocastanoideae</taxon>
        <taxon>Acereae</taxon>
        <taxon>Dipteronia</taxon>
    </lineage>
</organism>
<sequence length="181" mass="20554">MEKVLNCVQPCLPQGKSAFLDAKFTTDEVRRAVFDMSPTKALGLDGLPAIFYQKYWSFVGEKVTAACLGVLNNRLGLEEVNETLIVMIPKIKRAECMSDFRPISLCNAVYKVVAKSLANRFRAVLDDFILETQITFIPDRLISDNAIISFECMHALKRRKKGKKWAMVIKLDISKVYDRVE</sequence>
<evidence type="ECO:0000313" key="2">
    <source>
        <dbReference type="EMBL" id="KAK3230807.1"/>
    </source>
</evidence>
<protein>
    <recommendedName>
        <fullName evidence="1">Reverse transcriptase domain-containing protein</fullName>
    </recommendedName>
</protein>
<feature type="domain" description="Reverse transcriptase" evidence="1">
    <location>
        <begin position="69"/>
        <end position="181"/>
    </location>
</feature>
<comment type="caution">
    <text evidence="2">The sequence shown here is derived from an EMBL/GenBank/DDBJ whole genome shotgun (WGS) entry which is preliminary data.</text>
</comment>
<dbReference type="InterPro" id="IPR000477">
    <property type="entry name" value="RT_dom"/>
</dbReference>
<dbReference type="InterPro" id="IPR052343">
    <property type="entry name" value="Retrotransposon-Effector_Assoc"/>
</dbReference>
<accession>A0AAE0B6K8</accession>
<name>A0AAE0B6K8_9ROSI</name>
<proteinExistence type="predicted"/>
<dbReference type="AlphaFoldDB" id="A0AAE0B6K8"/>
<keyword evidence="3" id="KW-1185">Reference proteome</keyword>
<dbReference type="EMBL" id="JANJYJ010000001">
    <property type="protein sequence ID" value="KAK3230807.1"/>
    <property type="molecule type" value="Genomic_DNA"/>
</dbReference>
<gene>
    <name evidence="2" type="ORF">Dsin_002688</name>
</gene>
<dbReference type="PROSITE" id="PS50878">
    <property type="entry name" value="RT_POL"/>
    <property type="match status" value="1"/>
</dbReference>
<reference evidence="2" key="1">
    <citation type="journal article" date="2023" name="Plant J.">
        <title>Genome sequences and population genomics provide insights into the demographic history, inbreeding, and mutation load of two 'living fossil' tree species of Dipteronia.</title>
        <authorList>
            <person name="Feng Y."/>
            <person name="Comes H.P."/>
            <person name="Chen J."/>
            <person name="Zhu S."/>
            <person name="Lu R."/>
            <person name="Zhang X."/>
            <person name="Li P."/>
            <person name="Qiu J."/>
            <person name="Olsen K.M."/>
            <person name="Qiu Y."/>
        </authorList>
    </citation>
    <scope>NUCLEOTIDE SEQUENCE</scope>
    <source>
        <strain evidence="2">NBL</strain>
    </source>
</reference>
<dbReference type="PANTHER" id="PTHR46890">
    <property type="entry name" value="NON-LTR RETROLELEMENT REVERSE TRANSCRIPTASE-LIKE PROTEIN-RELATED"/>
    <property type="match status" value="1"/>
</dbReference>
<evidence type="ECO:0000313" key="3">
    <source>
        <dbReference type="Proteomes" id="UP001281410"/>
    </source>
</evidence>
<dbReference type="Proteomes" id="UP001281410">
    <property type="component" value="Unassembled WGS sequence"/>
</dbReference>
<dbReference type="PANTHER" id="PTHR46890:SF48">
    <property type="entry name" value="RNA-DIRECTED DNA POLYMERASE"/>
    <property type="match status" value="1"/>
</dbReference>